<dbReference type="InterPro" id="IPR036188">
    <property type="entry name" value="FAD/NAD-bd_sf"/>
</dbReference>
<dbReference type="RefSeq" id="WP_145279892.1">
    <property type="nucleotide sequence ID" value="NZ_CP036430.1"/>
</dbReference>
<dbReference type="GO" id="GO:0050660">
    <property type="term" value="F:flavin adenine dinucleotide binding"/>
    <property type="evidence" value="ECO:0007669"/>
    <property type="project" value="TreeGrafter"/>
</dbReference>
<evidence type="ECO:0000259" key="1">
    <source>
        <dbReference type="Pfam" id="PF01593"/>
    </source>
</evidence>
<dbReference type="Gene3D" id="3.50.50.60">
    <property type="entry name" value="FAD/NAD(P)-binding domain"/>
    <property type="match status" value="1"/>
</dbReference>
<dbReference type="NCBIfam" id="NF005548">
    <property type="entry name" value="PRK07208.1-4"/>
    <property type="match status" value="1"/>
</dbReference>
<sequence length="487" mass="54036">MRVAVIGAGPAGLAAAYRLAGSGEDVEVFESSGQVGGMARSFRLWGQTVDLGPHRFFSTDPRVNALWMEVAGRDYRMVDRLTRIYYGGRYYRYPLEPADALRKMGVVEASRCMLSYLKEQVNPSFPEGSGGTFESWVVGRFGRRLFEMFFRSYSEKLWGIPCSDLDEDFAAQRIKKFSLGEAAKKAIGLGGAGHKTLVDRFAYPLGGTGMIYERMADAVREAGGRVHLGARVRRVLHQEGSVRGLELADGDRVGFDHVISTMPLTLLVRGLGEAPEAVSRAVDSLRFRNTVLVYLNVEGTDLFPDQWLYIHSPELMAGRLTNFRNWVPELHGGAGSSILALEYWCDDEDPLWAEHEEAQVARAVRELRATGLIGDARILDGDVVRVPRCYPVYRMGYKDHLSAVTSYLSGFSGLTPIGRYGSFKYNNQDHSLLMGILAAENLRSGTRHDLWSINTDYECYQEAAEIRETRLGGVEADPVPIPAPSPA</sequence>
<keyword evidence="2" id="KW-0614">Plasmid</keyword>
<name>A0A518HFN1_9BACT</name>
<organism evidence="2 3">
    <name type="scientific">Tautonia plasticadhaerens</name>
    <dbReference type="NCBI Taxonomy" id="2527974"/>
    <lineage>
        <taxon>Bacteria</taxon>
        <taxon>Pseudomonadati</taxon>
        <taxon>Planctomycetota</taxon>
        <taxon>Planctomycetia</taxon>
        <taxon>Isosphaerales</taxon>
        <taxon>Isosphaeraceae</taxon>
        <taxon>Tautonia</taxon>
    </lineage>
</organism>
<evidence type="ECO:0000313" key="3">
    <source>
        <dbReference type="Proteomes" id="UP000317835"/>
    </source>
</evidence>
<dbReference type="SUPFAM" id="SSF51905">
    <property type="entry name" value="FAD/NAD(P)-binding domain"/>
    <property type="match status" value="1"/>
</dbReference>
<keyword evidence="3" id="KW-1185">Reference proteome</keyword>
<dbReference type="GO" id="GO:0004729">
    <property type="term" value="F:oxygen-dependent protoporphyrinogen oxidase activity"/>
    <property type="evidence" value="ECO:0007669"/>
    <property type="project" value="UniProtKB-EC"/>
</dbReference>
<reference evidence="2 3" key="1">
    <citation type="submission" date="2019-02" db="EMBL/GenBank/DDBJ databases">
        <title>Deep-cultivation of Planctomycetes and their phenomic and genomic characterization uncovers novel biology.</title>
        <authorList>
            <person name="Wiegand S."/>
            <person name="Jogler M."/>
            <person name="Boedeker C."/>
            <person name="Pinto D."/>
            <person name="Vollmers J."/>
            <person name="Rivas-Marin E."/>
            <person name="Kohn T."/>
            <person name="Peeters S.H."/>
            <person name="Heuer A."/>
            <person name="Rast P."/>
            <person name="Oberbeckmann S."/>
            <person name="Bunk B."/>
            <person name="Jeske O."/>
            <person name="Meyerdierks A."/>
            <person name="Storesund J.E."/>
            <person name="Kallscheuer N."/>
            <person name="Luecker S."/>
            <person name="Lage O.M."/>
            <person name="Pohl T."/>
            <person name="Merkel B.J."/>
            <person name="Hornburger P."/>
            <person name="Mueller R.-W."/>
            <person name="Bruemmer F."/>
            <person name="Labrenz M."/>
            <person name="Spormann A.M."/>
            <person name="Op den Camp H."/>
            <person name="Overmann J."/>
            <person name="Amann R."/>
            <person name="Jetten M.S.M."/>
            <person name="Mascher T."/>
            <person name="Medema M.H."/>
            <person name="Devos D.P."/>
            <person name="Kaster A.-K."/>
            <person name="Ovreas L."/>
            <person name="Rohde M."/>
            <person name="Galperin M.Y."/>
            <person name="Jogler C."/>
        </authorList>
    </citation>
    <scope>NUCLEOTIDE SEQUENCE [LARGE SCALE GENOMIC DNA]</scope>
    <source>
        <strain evidence="2 3">ElP</strain>
        <plasmid evidence="3">pelp_4</plasmid>
    </source>
</reference>
<dbReference type="GO" id="GO:0005829">
    <property type="term" value="C:cytosol"/>
    <property type="evidence" value="ECO:0007669"/>
    <property type="project" value="TreeGrafter"/>
</dbReference>
<dbReference type="AlphaFoldDB" id="A0A518HFN1"/>
<dbReference type="EMBL" id="CP036430">
    <property type="protein sequence ID" value="QDV39645.1"/>
    <property type="molecule type" value="Genomic_DNA"/>
</dbReference>
<dbReference type="GO" id="GO:0008767">
    <property type="term" value="F:UDP-galactopyranose mutase activity"/>
    <property type="evidence" value="ECO:0007669"/>
    <property type="project" value="TreeGrafter"/>
</dbReference>
<gene>
    <name evidence="2" type="primary">hemY</name>
    <name evidence="2" type="ORF">ElP_76170</name>
</gene>
<dbReference type="OrthoDB" id="9767561at2"/>
<feature type="domain" description="Amine oxidase" evidence="1">
    <location>
        <begin position="11"/>
        <end position="368"/>
    </location>
</feature>
<protein>
    <submittedName>
        <fullName evidence="2">Protoporphyrinogen oxidase</fullName>
        <ecNumber evidence="2">1.3.3.4</ecNumber>
    </submittedName>
</protein>
<accession>A0A518HFN1</accession>
<dbReference type="PANTHER" id="PTHR21197:SF0">
    <property type="entry name" value="UDP-GALACTOPYRANOSE MUTASE"/>
    <property type="match status" value="1"/>
</dbReference>
<dbReference type="Proteomes" id="UP000317835">
    <property type="component" value="Plasmid pElP_4"/>
</dbReference>
<proteinExistence type="predicted"/>
<dbReference type="InterPro" id="IPR002937">
    <property type="entry name" value="Amino_oxidase"/>
</dbReference>
<evidence type="ECO:0000313" key="2">
    <source>
        <dbReference type="EMBL" id="QDV39645.1"/>
    </source>
</evidence>
<geneLocation type="plasmid" evidence="3">
    <name>pelp_4</name>
</geneLocation>
<dbReference type="PRINTS" id="PR00419">
    <property type="entry name" value="ADXRDTASE"/>
</dbReference>
<dbReference type="Pfam" id="PF01593">
    <property type="entry name" value="Amino_oxidase"/>
    <property type="match status" value="1"/>
</dbReference>
<dbReference type="KEGG" id="tpla:ElP_76170"/>
<keyword evidence="2" id="KW-0560">Oxidoreductase</keyword>
<dbReference type="EC" id="1.3.3.4" evidence="2"/>
<dbReference type="PANTHER" id="PTHR21197">
    <property type="entry name" value="UDP-GALACTOPYRANOSE MUTASE"/>
    <property type="match status" value="1"/>
</dbReference>